<evidence type="ECO:0000256" key="1">
    <source>
        <dbReference type="ARBA" id="ARBA00022448"/>
    </source>
</evidence>
<proteinExistence type="predicted"/>
<dbReference type="Proteomes" id="UP001526430">
    <property type="component" value="Unassembled WGS sequence"/>
</dbReference>
<dbReference type="SMART" id="SM00382">
    <property type="entry name" value="AAA"/>
    <property type="match status" value="1"/>
</dbReference>
<sequence length="359" mass="37610">MAVEALRLDGVTRRFGAVTALHGASLVVAPGEFVTLLGPSGCGKTTLLNLVAGFQTPDEGEIFLGGESVTRVPVWKRDIGMVFQSYALFPHMNVAENVAYGLRARGMPKVEAMGRVAEALRMVRLSGLEDRRPRQLSGGQQQRAALARALVIRPRILLLDEPFSALDRALRGGLQVEVREIQRAAGVATLFVTHDQHEALAMSDRIAVMSGGRIHQVGTPEEVYARPADRFVAGFVGDATVLRGRLRGLMGGTAGIEVGQAVLEADAAPLRGLSQGAPVDAFLRPETLSPGGPALLSGEVRSVVFQGGHVDVHLACAEAAGGRAVARLAPMLASGLAAGSVLELAGPSRCAAFPAEEPA</sequence>
<keyword evidence="6" id="KW-1185">Reference proteome</keyword>
<dbReference type="InterPro" id="IPR017871">
    <property type="entry name" value="ABC_transporter-like_CS"/>
</dbReference>
<evidence type="ECO:0000256" key="2">
    <source>
        <dbReference type="ARBA" id="ARBA00022741"/>
    </source>
</evidence>
<dbReference type="RefSeq" id="WP_301590267.1">
    <property type="nucleotide sequence ID" value="NZ_JAPFQI010000008.1"/>
</dbReference>
<dbReference type="PANTHER" id="PTHR42781:SF4">
    <property type="entry name" value="SPERMIDINE_PUTRESCINE IMPORT ATP-BINDING PROTEIN POTA"/>
    <property type="match status" value="1"/>
</dbReference>
<comment type="caution">
    <text evidence="5">The sequence shown here is derived from an EMBL/GenBank/DDBJ whole genome shotgun (WGS) entry which is preliminary data.</text>
</comment>
<dbReference type="Pfam" id="PF00005">
    <property type="entry name" value="ABC_tran"/>
    <property type="match status" value="1"/>
</dbReference>
<gene>
    <name evidence="5" type="ORF">OF850_11575</name>
</gene>
<dbReference type="GO" id="GO:0005524">
    <property type="term" value="F:ATP binding"/>
    <property type="evidence" value="ECO:0007669"/>
    <property type="project" value="UniProtKB-KW"/>
</dbReference>
<dbReference type="InterPro" id="IPR008995">
    <property type="entry name" value="Mo/tungstate-bd_C_term_dom"/>
</dbReference>
<evidence type="ECO:0000313" key="5">
    <source>
        <dbReference type="EMBL" id="MCW8086270.1"/>
    </source>
</evidence>
<dbReference type="PROSITE" id="PS00211">
    <property type="entry name" value="ABC_TRANSPORTER_1"/>
    <property type="match status" value="1"/>
</dbReference>
<dbReference type="InterPro" id="IPR003593">
    <property type="entry name" value="AAA+_ATPase"/>
</dbReference>
<dbReference type="SUPFAM" id="SSF52540">
    <property type="entry name" value="P-loop containing nucleoside triphosphate hydrolases"/>
    <property type="match status" value="1"/>
</dbReference>
<dbReference type="Pfam" id="PF08402">
    <property type="entry name" value="TOBE_2"/>
    <property type="match status" value="1"/>
</dbReference>
<protein>
    <submittedName>
        <fullName evidence="5">ABC transporter ATP-binding protein</fullName>
    </submittedName>
</protein>
<evidence type="ECO:0000256" key="3">
    <source>
        <dbReference type="ARBA" id="ARBA00022840"/>
    </source>
</evidence>
<dbReference type="PROSITE" id="PS50893">
    <property type="entry name" value="ABC_TRANSPORTER_2"/>
    <property type="match status" value="1"/>
</dbReference>
<keyword evidence="2" id="KW-0547">Nucleotide-binding</keyword>
<dbReference type="InterPro" id="IPR013611">
    <property type="entry name" value="Transp-assoc_OB_typ2"/>
</dbReference>
<dbReference type="EMBL" id="JAPFQI010000008">
    <property type="protein sequence ID" value="MCW8086270.1"/>
    <property type="molecule type" value="Genomic_DNA"/>
</dbReference>
<dbReference type="SUPFAM" id="SSF50331">
    <property type="entry name" value="MOP-like"/>
    <property type="match status" value="1"/>
</dbReference>
<dbReference type="InterPro" id="IPR027417">
    <property type="entry name" value="P-loop_NTPase"/>
</dbReference>
<dbReference type="PANTHER" id="PTHR42781">
    <property type="entry name" value="SPERMIDINE/PUTRESCINE IMPORT ATP-BINDING PROTEIN POTA"/>
    <property type="match status" value="1"/>
</dbReference>
<dbReference type="InterPro" id="IPR050093">
    <property type="entry name" value="ABC_SmlMolc_Importer"/>
</dbReference>
<dbReference type="Gene3D" id="2.40.50.100">
    <property type="match status" value="1"/>
</dbReference>
<reference evidence="5 6" key="1">
    <citation type="submission" date="2022-10" db="EMBL/GenBank/DDBJ databases">
        <title>Roseococcus glaciei nov., sp. nov., isolated from glacier.</title>
        <authorList>
            <person name="Liu Q."/>
            <person name="Xin Y.-H."/>
        </authorList>
    </citation>
    <scope>NUCLEOTIDE SEQUENCE [LARGE SCALE GENOMIC DNA]</scope>
    <source>
        <strain evidence="5 6">MDT2-1-1</strain>
    </source>
</reference>
<organism evidence="5 6">
    <name type="scientific">Sabulicella glaciei</name>
    <dbReference type="NCBI Taxonomy" id="2984948"/>
    <lineage>
        <taxon>Bacteria</taxon>
        <taxon>Pseudomonadati</taxon>
        <taxon>Pseudomonadota</taxon>
        <taxon>Alphaproteobacteria</taxon>
        <taxon>Acetobacterales</taxon>
        <taxon>Acetobacteraceae</taxon>
        <taxon>Sabulicella</taxon>
    </lineage>
</organism>
<evidence type="ECO:0000259" key="4">
    <source>
        <dbReference type="PROSITE" id="PS50893"/>
    </source>
</evidence>
<feature type="domain" description="ABC transporter" evidence="4">
    <location>
        <begin position="6"/>
        <end position="236"/>
    </location>
</feature>
<dbReference type="Gene3D" id="3.40.50.300">
    <property type="entry name" value="P-loop containing nucleotide triphosphate hydrolases"/>
    <property type="match status" value="1"/>
</dbReference>
<accession>A0ABT3NVT4</accession>
<evidence type="ECO:0000313" key="6">
    <source>
        <dbReference type="Proteomes" id="UP001526430"/>
    </source>
</evidence>
<name>A0ABT3NVT4_9PROT</name>
<dbReference type="InterPro" id="IPR003439">
    <property type="entry name" value="ABC_transporter-like_ATP-bd"/>
</dbReference>
<keyword evidence="1" id="KW-0813">Transport</keyword>
<keyword evidence="3 5" id="KW-0067">ATP-binding</keyword>